<dbReference type="Gene3D" id="3.40.50.2300">
    <property type="match status" value="1"/>
</dbReference>
<dbReference type="CDD" id="cd02846">
    <property type="entry name" value="PAZ_argonaute_like"/>
    <property type="match status" value="1"/>
</dbReference>
<sequence>MSARNQGNRGGRGRGRGRGSPAASIAGPDAGLGGRGGGGGGNPRGQAPGGRGGGFPGGPPGGGLARGFDTRGRGDRGRGGPGRGGARGSGGPVRVFAAATPAVVDNRLATADQLVTAFKRLNVRDEMPVRPGWGTLGMETKVRVNFFAVKVTKNIVYDYDVSITPKAQAGAERKARIFEILESNPLYAPHVRYVAHDRSQRLVSATKLPQPLSITVPYVEEGATAPRPNALVFTVEIKLTRELDMRELNTYMDGRPDHSDDDTAPMISALNIVLQQHAASHGTRVGKNRYFFPTSDRYPLSLGLEACRGFFMSVRPTYKQLMVNVNVCMTAFYIPGNLADAMIAFNRSSGGMPNSFTQKLKVSTRHLGYTRKRTVQAVMSTTARQTRFQCDELNGVVTVEQYFQRKHGIRLDHAHDLPVINVSADRNKPNYLPAEICEIFSNQPYRGKLGDRETAEMIKYACNPPYVNAETIVNQGFPALGLRPDAQGVPLQDFGITVNPEMAIVPSRVLPAPKVTYKLGSPNVRDGSWNILNVKLHVGGDMRNWAVLLVQDGGDGEFTGTNDPALRQFVETFSAKCRSSGMNVPGLPTPIATSPLPHPRDDPSRTQALEQIRKAITQKLDKNNKPSFVLVLLSKFDNYIYPGIKKLCDTVLGIHTVHMQLKKARVESNKQDQYFSNVALKVNAKLGGMNHLLDPLAMKWLTEKRTMLVGIDVTHPGPTSKPGAPSIVAVVASVDDKFVQFPASLQPQKPDWNKDAKEMVEKLDDLMVERLLLYQKKNKSLPDRIFVYRDGVSEGQYNLVLQHELPKLLAAFKKISPKAPYRPKLMITICGKRHHARTYPTDPKFMDRKGNTPPGTVIDKGITDVYRFDFYLQAHAGLQGQVRPTHYVVIYDEQHLSADQLQQGTHTASYGYVRATKAVSLVPPAYYADLACERGRSYINSIMEAGEDKTSTRGGRETMEEQKQRVYDQAMRLWGNGVHVDLRESMFYI</sequence>
<dbReference type="InterPro" id="IPR012337">
    <property type="entry name" value="RNaseH-like_sf"/>
</dbReference>
<dbReference type="STRING" id="139825.A0A401GUF1"/>
<reference evidence="4 5" key="1">
    <citation type="journal article" date="2018" name="Sci. Rep.">
        <title>Genome sequence of the cauliflower mushroom Sparassis crispa (Hanabiratake) and its association with beneficial usage.</title>
        <authorList>
            <person name="Kiyama R."/>
            <person name="Furutani Y."/>
            <person name="Kawaguchi K."/>
            <person name="Nakanishi T."/>
        </authorList>
    </citation>
    <scope>NUCLEOTIDE SEQUENCE [LARGE SCALE GENOMIC DNA]</scope>
</reference>
<organism evidence="4 5">
    <name type="scientific">Sparassis crispa</name>
    <dbReference type="NCBI Taxonomy" id="139825"/>
    <lineage>
        <taxon>Eukaryota</taxon>
        <taxon>Fungi</taxon>
        <taxon>Dikarya</taxon>
        <taxon>Basidiomycota</taxon>
        <taxon>Agaricomycotina</taxon>
        <taxon>Agaricomycetes</taxon>
        <taxon>Polyporales</taxon>
        <taxon>Sparassidaceae</taxon>
        <taxon>Sparassis</taxon>
    </lineage>
</organism>
<dbReference type="GeneID" id="38782726"/>
<dbReference type="InterPro" id="IPR036397">
    <property type="entry name" value="RNaseH_sf"/>
</dbReference>
<dbReference type="Gene3D" id="3.30.420.10">
    <property type="entry name" value="Ribonuclease H-like superfamily/Ribonuclease H"/>
    <property type="match status" value="1"/>
</dbReference>
<dbReference type="Pfam" id="PF16486">
    <property type="entry name" value="ArgoN"/>
    <property type="match status" value="1"/>
</dbReference>
<feature type="compositionally biased region" description="Basic and acidic residues" evidence="1">
    <location>
        <begin position="68"/>
        <end position="78"/>
    </location>
</feature>
<evidence type="ECO:0000256" key="1">
    <source>
        <dbReference type="SAM" id="MobiDB-lite"/>
    </source>
</evidence>
<dbReference type="Gene3D" id="2.170.260.10">
    <property type="entry name" value="paz domain"/>
    <property type="match status" value="1"/>
</dbReference>
<dbReference type="AlphaFoldDB" id="A0A401GUF1"/>
<feature type="compositionally biased region" description="Gly residues" evidence="1">
    <location>
        <begin position="30"/>
        <end position="65"/>
    </location>
</feature>
<dbReference type="EMBL" id="BFAD01000008">
    <property type="protein sequence ID" value="GBE85809.1"/>
    <property type="molecule type" value="Genomic_DNA"/>
</dbReference>
<evidence type="ECO:0000313" key="5">
    <source>
        <dbReference type="Proteomes" id="UP000287166"/>
    </source>
</evidence>
<dbReference type="Pfam" id="PF16488">
    <property type="entry name" value="ArgoL2"/>
    <property type="match status" value="1"/>
</dbReference>
<dbReference type="PROSITE" id="PS50821">
    <property type="entry name" value="PAZ"/>
    <property type="match status" value="1"/>
</dbReference>
<dbReference type="GO" id="GO:0003723">
    <property type="term" value="F:RNA binding"/>
    <property type="evidence" value="ECO:0007669"/>
    <property type="project" value="InterPro"/>
</dbReference>
<dbReference type="SMART" id="SM00950">
    <property type="entry name" value="Piwi"/>
    <property type="match status" value="1"/>
</dbReference>
<dbReference type="InterPro" id="IPR032472">
    <property type="entry name" value="ArgoL2"/>
</dbReference>
<dbReference type="InterPro" id="IPR045246">
    <property type="entry name" value="Piwi_ago-like"/>
</dbReference>
<dbReference type="SUPFAM" id="SSF101690">
    <property type="entry name" value="PAZ domain"/>
    <property type="match status" value="1"/>
</dbReference>
<evidence type="ECO:0000259" key="3">
    <source>
        <dbReference type="PROSITE" id="PS50822"/>
    </source>
</evidence>
<dbReference type="Proteomes" id="UP000287166">
    <property type="component" value="Unassembled WGS sequence"/>
</dbReference>
<evidence type="ECO:0000313" key="4">
    <source>
        <dbReference type="EMBL" id="GBE85809.1"/>
    </source>
</evidence>
<dbReference type="CDD" id="cd04657">
    <property type="entry name" value="Piwi_ago-like"/>
    <property type="match status" value="1"/>
</dbReference>
<feature type="domain" description="Piwi" evidence="3">
    <location>
        <begin position="628"/>
        <end position="940"/>
    </location>
</feature>
<comment type="caution">
    <text evidence="4">The sequence shown here is derived from an EMBL/GenBank/DDBJ whole genome shotgun (WGS) entry which is preliminary data.</text>
</comment>
<dbReference type="InParanoid" id="A0A401GUF1"/>
<accession>A0A401GUF1</accession>
<dbReference type="PROSITE" id="PS50822">
    <property type="entry name" value="PIWI"/>
    <property type="match status" value="1"/>
</dbReference>
<dbReference type="InterPro" id="IPR036085">
    <property type="entry name" value="PAZ_dom_sf"/>
</dbReference>
<dbReference type="OrthoDB" id="10252740at2759"/>
<dbReference type="InterPro" id="IPR003165">
    <property type="entry name" value="Piwi"/>
</dbReference>
<gene>
    <name evidence="4" type="ORF">SCP_0803310</name>
</gene>
<dbReference type="SMART" id="SM01163">
    <property type="entry name" value="DUF1785"/>
    <property type="match status" value="1"/>
</dbReference>
<feature type="compositionally biased region" description="Gly residues" evidence="1">
    <location>
        <begin position="79"/>
        <end position="91"/>
    </location>
</feature>
<dbReference type="SUPFAM" id="SSF53098">
    <property type="entry name" value="Ribonuclease H-like"/>
    <property type="match status" value="1"/>
</dbReference>
<dbReference type="Pfam" id="PF02170">
    <property type="entry name" value="PAZ"/>
    <property type="match status" value="1"/>
</dbReference>
<evidence type="ECO:0000259" key="2">
    <source>
        <dbReference type="PROSITE" id="PS50821"/>
    </source>
</evidence>
<name>A0A401GUF1_9APHY</name>
<feature type="domain" description="PAZ" evidence="2">
    <location>
        <begin position="341"/>
        <end position="441"/>
    </location>
</feature>
<dbReference type="InterPro" id="IPR003100">
    <property type="entry name" value="PAZ_dom"/>
</dbReference>
<feature type="region of interest" description="Disordered" evidence="1">
    <location>
        <begin position="1"/>
        <end position="93"/>
    </location>
</feature>
<dbReference type="InterPro" id="IPR032474">
    <property type="entry name" value="Argonaute_N"/>
</dbReference>
<dbReference type="PANTHER" id="PTHR22891">
    <property type="entry name" value="EUKARYOTIC TRANSLATION INITIATION FACTOR 2C"/>
    <property type="match status" value="1"/>
</dbReference>
<proteinExistence type="predicted"/>
<keyword evidence="5" id="KW-1185">Reference proteome</keyword>
<dbReference type="Pfam" id="PF08699">
    <property type="entry name" value="ArgoL1"/>
    <property type="match status" value="1"/>
</dbReference>
<dbReference type="InterPro" id="IPR014811">
    <property type="entry name" value="ArgoL1"/>
</dbReference>
<dbReference type="RefSeq" id="XP_027616722.1">
    <property type="nucleotide sequence ID" value="XM_027760921.1"/>
</dbReference>
<protein>
    <submittedName>
        <fullName evidence="4">Piwi-domain-containing protein</fullName>
    </submittedName>
</protein>
<dbReference type="Pfam" id="PF02171">
    <property type="entry name" value="Piwi"/>
    <property type="match status" value="1"/>
</dbReference>